<evidence type="ECO:0000313" key="3">
    <source>
        <dbReference type="Proteomes" id="UP001590950"/>
    </source>
</evidence>
<evidence type="ECO:0000313" key="2">
    <source>
        <dbReference type="EMBL" id="KAL2038307.1"/>
    </source>
</evidence>
<keyword evidence="3" id="KW-1185">Reference proteome</keyword>
<comment type="caution">
    <text evidence="2">The sequence shown here is derived from an EMBL/GenBank/DDBJ whole genome shotgun (WGS) entry which is preliminary data.</text>
</comment>
<dbReference type="EMBL" id="JBEFKJ010000033">
    <property type="protein sequence ID" value="KAL2038307.1"/>
    <property type="molecule type" value="Genomic_DNA"/>
</dbReference>
<organism evidence="2 3">
    <name type="scientific">Stereocaulon virgatum</name>
    <dbReference type="NCBI Taxonomy" id="373712"/>
    <lineage>
        <taxon>Eukaryota</taxon>
        <taxon>Fungi</taxon>
        <taxon>Dikarya</taxon>
        <taxon>Ascomycota</taxon>
        <taxon>Pezizomycotina</taxon>
        <taxon>Lecanoromycetes</taxon>
        <taxon>OSLEUM clade</taxon>
        <taxon>Lecanoromycetidae</taxon>
        <taxon>Lecanorales</taxon>
        <taxon>Lecanorineae</taxon>
        <taxon>Stereocaulaceae</taxon>
        <taxon>Stereocaulon</taxon>
    </lineage>
</organism>
<keyword evidence="1" id="KW-0732">Signal</keyword>
<gene>
    <name evidence="2" type="ORF">N7G274_008956</name>
</gene>
<sequence>MCSLLLIPLVFVGVVLSDPLLSHIEPSSSTDILSNISPSLNSTIAQSSTLANQSMHETNLSHVAAFGPIRASMLESEVANFGASFSFAPKALDHFGAGTLYDFSFACEFASGPVRGRPGHIENISVDGKVTQRSPHENIARATPQPGGTGHVPFYLPRGMWVTIQLSLSPNYPQHCQFILWRITAE</sequence>
<name>A0ABR3ZX96_9LECA</name>
<feature type="signal peptide" evidence="1">
    <location>
        <begin position="1"/>
        <end position="17"/>
    </location>
</feature>
<dbReference type="Proteomes" id="UP001590950">
    <property type="component" value="Unassembled WGS sequence"/>
</dbReference>
<feature type="chain" id="PRO_5045916524" evidence="1">
    <location>
        <begin position="18"/>
        <end position="186"/>
    </location>
</feature>
<evidence type="ECO:0000256" key="1">
    <source>
        <dbReference type="SAM" id="SignalP"/>
    </source>
</evidence>
<protein>
    <submittedName>
        <fullName evidence="2">Uncharacterized protein</fullName>
    </submittedName>
</protein>
<reference evidence="2 3" key="1">
    <citation type="submission" date="2024-09" db="EMBL/GenBank/DDBJ databases">
        <title>Rethinking Asexuality: The Enigmatic Case of Functional Sexual Genes in Lepraria (Stereocaulaceae).</title>
        <authorList>
            <person name="Doellman M."/>
            <person name="Sun Y."/>
            <person name="Barcenas-Pena A."/>
            <person name="Lumbsch H.T."/>
            <person name="Grewe F."/>
        </authorList>
    </citation>
    <scope>NUCLEOTIDE SEQUENCE [LARGE SCALE GENOMIC DNA]</scope>
    <source>
        <strain evidence="2 3">Mercado 3170</strain>
    </source>
</reference>
<accession>A0ABR3ZX96</accession>
<proteinExistence type="predicted"/>